<organism evidence="2 3">
    <name type="scientific">Oesophagostomum dentatum</name>
    <name type="common">Nodular worm</name>
    <dbReference type="NCBI Taxonomy" id="61180"/>
    <lineage>
        <taxon>Eukaryota</taxon>
        <taxon>Metazoa</taxon>
        <taxon>Ecdysozoa</taxon>
        <taxon>Nematoda</taxon>
        <taxon>Chromadorea</taxon>
        <taxon>Rhabditida</taxon>
        <taxon>Rhabditina</taxon>
        <taxon>Rhabditomorpha</taxon>
        <taxon>Strongyloidea</taxon>
        <taxon>Strongylidae</taxon>
        <taxon>Oesophagostomum</taxon>
    </lineage>
</organism>
<name>A0A0B1SAZ0_OESDE</name>
<evidence type="ECO:0000313" key="2">
    <source>
        <dbReference type="EMBL" id="KHJ82074.1"/>
    </source>
</evidence>
<reference evidence="2 3" key="1">
    <citation type="submission" date="2014-03" db="EMBL/GenBank/DDBJ databases">
        <title>Draft genome of the hookworm Oesophagostomum dentatum.</title>
        <authorList>
            <person name="Mitreva M."/>
        </authorList>
    </citation>
    <scope>NUCLEOTIDE SEQUENCE [LARGE SCALE GENOMIC DNA]</scope>
    <source>
        <strain evidence="2 3">OD-Hann</strain>
    </source>
</reference>
<gene>
    <name evidence="2" type="ORF">OESDEN_18234</name>
</gene>
<dbReference type="PANTHER" id="PTHR22754:SF32">
    <property type="entry name" value="DISCO-INTERACTING PROTEIN 2"/>
    <property type="match status" value="1"/>
</dbReference>
<keyword evidence="3" id="KW-1185">Reference proteome</keyword>
<dbReference type="Proteomes" id="UP000053660">
    <property type="component" value="Unassembled WGS sequence"/>
</dbReference>
<dbReference type="OrthoDB" id="69964at2759"/>
<sequence>MLVGNLVQGVRIAGAQGRTLGQEDDMVSDLVQLEMNLLEILRSRASSSPDHRLFTLVTSKNPEHDTATCASLLKRAERIGAFLVERGRLNAGDHVALIFHPGIDFIAAFYGCLVAGVVPVCIRAPSASSLQNTLPSVRMIVDVSKAVAIVSNTAVCKFLK</sequence>
<dbReference type="SUPFAM" id="SSF56801">
    <property type="entry name" value="Acetyl-CoA synthetase-like"/>
    <property type="match status" value="1"/>
</dbReference>
<feature type="non-terminal residue" evidence="2">
    <location>
        <position position="160"/>
    </location>
</feature>
<dbReference type="EMBL" id="KN582471">
    <property type="protein sequence ID" value="KHJ82074.1"/>
    <property type="molecule type" value="Genomic_DNA"/>
</dbReference>
<proteinExistence type="predicted"/>
<evidence type="ECO:0000313" key="3">
    <source>
        <dbReference type="Proteomes" id="UP000053660"/>
    </source>
</evidence>
<dbReference type="InterPro" id="IPR000873">
    <property type="entry name" value="AMP-dep_synth/lig_dom"/>
</dbReference>
<dbReference type="Gene3D" id="3.40.50.12780">
    <property type="entry name" value="N-terminal domain of ligase-like"/>
    <property type="match status" value="1"/>
</dbReference>
<dbReference type="PANTHER" id="PTHR22754">
    <property type="entry name" value="DISCO-INTERACTING PROTEIN 2 DIP2 -RELATED"/>
    <property type="match status" value="1"/>
</dbReference>
<accession>A0A0B1SAZ0</accession>
<protein>
    <recommendedName>
        <fullName evidence="1">AMP-dependent synthetase/ligase domain-containing protein</fullName>
    </recommendedName>
</protein>
<evidence type="ECO:0000259" key="1">
    <source>
        <dbReference type="Pfam" id="PF00501"/>
    </source>
</evidence>
<dbReference type="InterPro" id="IPR042099">
    <property type="entry name" value="ANL_N_sf"/>
</dbReference>
<dbReference type="Pfam" id="PF00501">
    <property type="entry name" value="AMP-binding"/>
    <property type="match status" value="1"/>
</dbReference>
<dbReference type="AlphaFoldDB" id="A0A0B1SAZ0"/>
<feature type="domain" description="AMP-dependent synthetase/ligase" evidence="1">
    <location>
        <begin position="43"/>
        <end position="150"/>
    </location>
</feature>